<dbReference type="Proteomes" id="UP000005777">
    <property type="component" value="Unassembled WGS sequence"/>
</dbReference>
<keyword evidence="3" id="KW-0808">Transferase</keyword>
<dbReference type="Pfam" id="PF01098">
    <property type="entry name" value="FTSW_RODA_SPOVE"/>
    <property type="match status" value="1"/>
</dbReference>
<feature type="transmembrane region" description="Helical" evidence="18">
    <location>
        <begin position="358"/>
        <end position="380"/>
    </location>
</feature>
<keyword evidence="4 18" id="KW-0812">Transmembrane</keyword>
<evidence type="ECO:0000256" key="8">
    <source>
        <dbReference type="ARBA" id="ARBA00023136"/>
    </source>
</evidence>
<reference evidence="19 20" key="1">
    <citation type="submission" date="2012-01" db="EMBL/GenBank/DDBJ databases">
        <title>The Genome Sequence of Scardovia inopinata F0304.</title>
        <authorList>
            <consortium name="The Broad Institute Genome Sequencing Platform"/>
            <person name="Earl A."/>
            <person name="Ward D."/>
            <person name="Feldgarden M."/>
            <person name="Gevers D."/>
            <person name="Izard J."/>
            <person name="Baranova O.V."/>
            <person name="Blanton J.M."/>
            <person name="Tanner A.C."/>
            <person name="Dewhirst F.E."/>
            <person name="Young S.K."/>
            <person name="Zeng Q."/>
            <person name="Gargeya S."/>
            <person name="Fitzgerald M."/>
            <person name="Haas B."/>
            <person name="Abouelleil A."/>
            <person name="Alvarado L."/>
            <person name="Arachchi H.M."/>
            <person name="Berlin A."/>
            <person name="Chapman S.B."/>
            <person name="Gearin G."/>
            <person name="Goldberg J."/>
            <person name="Griggs A."/>
            <person name="Gujja S."/>
            <person name="Hansen M."/>
            <person name="Heiman D."/>
            <person name="Howarth C."/>
            <person name="Larimer J."/>
            <person name="Lui A."/>
            <person name="MacDonald P.J."/>
            <person name="McCowen C."/>
            <person name="Montmayeur A."/>
            <person name="Murphy C."/>
            <person name="Neiman D."/>
            <person name="Pearson M."/>
            <person name="Priest M."/>
            <person name="Roberts A."/>
            <person name="Saif S."/>
            <person name="Shea T."/>
            <person name="Sisk P."/>
            <person name="Stolte C."/>
            <person name="Sykes S."/>
            <person name="Wortman J."/>
            <person name="Nusbaum C."/>
            <person name="Birren B."/>
        </authorList>
    </citation>
    <scope>NUCLEOTIDE SEQUENCE [LARGE SCALE GENOMIC DNA]</scope>
    <source>
        <strain evidence="19 20">F0304</strain>
    </source>
</reference>
<feature type="transmembrane region" description="Helical" evidence="18">
    <location>
        <begin position="246"/>
        <end position="262"/>
    </location>
</feature>
<feature type="transmembrane region" description="Helical" evidence="18">
    <location>
        <begin position="193"/>
        <end position="211"/>
    </location>
</feature>
<evidence type="ECO:0000256" key="17">
    <source>
        <dbReference type="SAM" id="MobiDB-lite"/>
    </source>
</evidence>
<dbReference type="GO" id="GO:0009252">
    <property type="term" value="P:peptidoglycan biosynthetic process"/>
    <property type="evidence" value="ECO:0007669"/>
    <property type="project" value="UniProtKB-KW"/>
</dbReference>
<evidence type="ECO:0000256" key="14">
    <source>
        <dbReference type="ARBA" id="ARBA00044770"/>
    </source>
</evidence>
<dbReference type="eggNOG" id="COG0772">
    <property type="taxonomic scope" value="Bacteria"/>
</dbReference>
<dbReference type="PANTHER" id="PTHR30474:SF2">
    <property type="entry name" value="PEPTIDOGLYCAN GLYCOSYLTRANSFERASE FTSW-RELATED"/>
    <property type="match status" value="1"/>
</dbReference>
<feature type="compositionally biased region" description="Basic residues" evidence="17">
    <location>
        <begin position="1"/>
        <end position="10"/>
    </location>
</feature>
<keyword evidence="8 18" id="KW-0472">Membrane</keyword>
<evidence type="ECO:0000256" key="13">
    <source>
        <dbReference type="ARBA" id="ARBA00041418"/>
    </source>
</evidence>
<evidence type="ECO:0000256" key="10">
    <source>
        <dbReference type="ARBA" id="ARBA00033270"/>
    </source>
</evidence>
<dbReference type="PANTHER" id="PTHR30474">
    <property type="entry name" value="CELL CYCLE PROTEIN"/>
    <property type="match status" value="1"/>
</dbReference>
<feature type="region of interest" description="Disordered" evidence="17">
    <location>
        <begin position="36"/>
        <end position="63"/>
    </location>
</feature>
<feature type="transmembrane region" description="Helical" evidence="18">
    <location>
        <begin position="80"/>
        <end position="104"/>
    </location>
</feature>
<comment type="subcellular location">
    <subcellularLocation>
        <location evidence="1">Membrane</location>
        <topology evidence="1">Multi-pass membrane protein</topology>
    </subcellularLocation>
</comment>
<evidence type="ECO:0000256" key="4">
    <source>
        <dbReference type="ARBA" id="ARBA00022692"/>
    </source>
</evidence>
<evidence type="ECO:0000256" key="16">
    <source>
        <dbReference type="ARBA" id="ARBA00049966"/>
    </source>
</evidence>
<sequence length="459" mass="48958">MTRTDNRRKKSSDSQLKGLDRAVAIVTQGSRLEDENLGRKAKGRNKTSDRVRGNVSGGNGNSPTAGRANYSGWRNIFNPVFCYHGMIFVVIALTFLGIIMVFSSSSVSLVAAGLSAFRDAGKQIIFALIGLVIGLGIVGLSGWSVNLIRNLSLIILLFSWGLQLLTLTKLGVTINGNRGWLSIAGVQFQPAEIMKLALCLWMPLTVTLASRKSQNQEGSRKKALSYWIPVLTLAISFILVLAGKDLGTCLVIAAIGIVALYVGGFPLGWLFAGLLVAGGAVGYFAVFGSENRRARFLATYSGCLGGPSQLGCYQIVHGKYALASGGLMGVGLGASREKWNYLPEAKNDFIFAVIGEELGYVGAVLVILLFLILIWCMINIALRSTDPYAQTVILCVAGWIGFQTFINIGVVTSLLPVIGLPLPFISAGGSALIITLAAAGIVIGLSRRQPEIRATLKKQ</sequence>
<keyword evidence="6" id="KW-0573">Peptidoglycan synthesis</keyword>
<proteinExistence type="inferred from homology"/>
<comment type="similarity">
    <text evidence="11">Belongs to the SEDS family. FtsW subfamily.</text>
</comment>
<feature type="region of interest" description="Disordered" evidence="17">
    <location>
        <begin position="1"/>
        <end position="22"/>
    </location>
</feature>
<comment type="function">
    <text evidence="16">Peptidoglycan polymerase that is essential for cell division.</text>
</comment>
<feature type="transmembrane region" description="Helical" evidence="18">
    <location>
        <begin position="151"/>
        <end position="173"/>
    </location>
</feature>
<evidence type="ECO:0000256" key="18">
    <source>
        <dbReference type="SAM" id="Phobius"/>
    </source>
</evidence>
<dbReference type="EC" id="2.4.99.28" evidence="14"/>
<dbReference type="GO" id="GO:0032153">
    <property type="term" value="C:cell division site"/>
    <property type="evidence" value="ECO:0007669"/>
    <property type="project" value="TreeGrafter"/>
</dbReference>
<dbReference type="HOGENOM" id="CLU_029243_0_2_11"/>
<evidence type="ECO:0000256" key="5">
    <source>
        <dbReference type="ARBA" id="ARBA00022960"/>
    </source>
</evidence>
<feature type="transmembrane region" description="Helical" evidence="18">
    <location>
        <begin position="269"/>
        <end position="287"/>
    </location>
</feature>
<accession>W5IK62</accession>
<keyword evidence="7 18" id="KW-1133">Transmembrane helix</keyword>
<evidence type="ECO:0000313" key="19">
    <source>
        <dbReference type="EMBL" id="EFG27329.2"/>
    </source>
</evidence>
<keyword evidence="20" id="KW-1185">Reference proteome</keyword>
<dbReference type="InterPro" id="IPR001182">
    <property type="entry name" value="FtsW/RodA"/>
</dbReference>
<comment type="caution">
    <text evidence="19">The sequence shown here is derived from an EMBL/GenBank/DDBJ whole genome shotgun (WGS) entry which is preliminary data.</text>
</comment>
<name>W5IK62_SCAIO</name>
<evidence type="ECO:0000313" key="20">
    <source>
        <dbReference type="Proteomes" id="UP000005777"/>
    </source>
</evidence>
<evidence type="ECO:0000256" key="9">
    <source>
        <dbReference type="ARBA" id="ARBA00032370"/>
    </source>
</evidence>
<evidence type="ECO:0000256" key="6">
    <source>
        <dbReference type="ARBA" id="ARBA00022984"/>
    </source>
</evidence>
<evidence type="ECO:0000256" key="12">
    <source>
        <dbReference type="ARBA" id="ARBA00041185"/>
    </source>
</evidence>
<comment type="catalytic activity">
    <reaction evidence="15">
        <text>[GlcNAc-(1-&gt;4)-Mur2Ac(oyl-L-Ala-gamma-D-Glu-L-Lys-D-Ala-D-Ala)](n)-di-trans,octa-cis-undecaprenyl diphosphate + beta-D-GlcNAc-(1-&gt;4)-Mur2Ac(oyl-L-Ala-gamma-D-Glu-L-Lys-D-Ala-D-Ala)-di-trans,octa-cis-undecaprenyl diphosphate = [GlcNAc-(1-&gt;4)-Mur2Ac(oyl-L-Ala-gamma-D-Glu-L-Lys-D-Ala-D-Ala)](n+1)-di-trans,octa-cis-undecaprenyl diphosphate + di-trans,octa-cis-undecaprenyl diphosphate + H(+)</text>
        <dbReference type="Rhea" id="RHEA:23708"/>
        <dbReference type="Rhea" id="RHEA-COMP:9602"/>
        <dbReference type="Rhea" id="RHEA-COMP:9603"/>
        <dbReference type="ChEBI" id="CHEBI:15378"/>
        <dbReference type="ChEBI" id="CHEBI:58405"/>
        <dbReference type="ChEBI" id="CHEBI:60033"/>
        <dbReference type="ChEBI" id="CHEBI:78435"/>
        <dbReference type="EC" id="2.4.99.28"/>
    </reaction>
</comment>
<keyword evidence="5" id="KW-0133">Cell shape</keyword>
<dbReference type="GO" id="GO:0015648">
    <property type="term" value="F:lipid-linked peptidoglycan transporter activity"/>
    <property type="evidence" value="ECO:0007669"/>
    <property type="project" value="TreeGrafter"/>
</dbReference>
<dbReference type="AlphaFoldDB" id="W5IK62"/>
<feature type="transmembrane region" description="Helical" evidence="18">
    <location>
        <begin position="392"/>
        <end position="418"/>
    </location>
</feature>
<dbReference type="GO" id="GO:0005886">
    <property type="term" value="C:plasma membrane"/>
    <property type="evidence" value="ECO:0007669"/>
    <property type="project" value="TreeGrafter"/>
</dbReference>
<dbReference type="EMBL" id="ADCX01000004">
    <property type="protein sequence ID" value="EFG27329.2"/>
    <property type="molecule type" value="Genomic_DNA"/>
</dbReference>
<evidence type="ECO:0000256" key="7">
    <source>
        <dbReference type="ARBA" id="ARBA00022989"/>
    </source>
</evidence>
<gene>
    <name evidence="19" type="ORF">HMPREF9020_00971</name>
</gene>
<dbReference type="GO" id="GO:0008360">
    <property type="term" value="P:regulation of cell shape"/>
    <property type="evidence" value="ECO:0007669"/>
    <property type="project" value="UniProtKB-KW"/>
</dbReference>
<dbReference type="GO" id="GO:0008955">
    <property type="term" value="F:peptidoglycan glycosyltransferase activity"/>
    <property type="evidence" value="ECO:0007669"/>
    <property type="project" value="UniProtKB-EC"/>
</dbReference>
<evidence type="ECO:0000256" key="2">
    <source>
        <dbReference type="ARBA" id="ARBA00022676"/>
    </source>
</evidence>
<evidence type="ECO:0000256" key="15">
    <source>
        <dbReference type="ARBA" id="ARBA00049902"/>
    </source>
</evidence>
<evidence type="ECO:0000256" key="11">
    <source>
        <dbReference type="ARBA" id="ARBA00038053"/>
    </source>
</evidence>
<feature type="transmembrane region" description="Helical" evidence="18">
    <location>
        <begin position="124"/>
        <end position="144"/>
    </location>
</feature>
<feature type="transmembrane region" description="Helical" evidence="18">
    <location>
        <begin position="424"/>
        <end position="445"/>
    </location>
</feature>
<feature type="transmembrane region" description="Helical" evidence="18">
    <location>
        <begin position="223"/>
        <end position="240"/>
    </location>
</feature>
<protein>
    <recommendedName>
        <fullName evidence="12">Probable peptidoglycan glycosyltransferase FtsW</fullName>
        <ecNumber evidence="14">2.4.99.28</ecNumber>
    </recommendedName>
    <alternativeName>
        <fullName evidence="13">Cell division protein FtsW</fullName>
    </alternativeName>
    <alternativeName>
        <fullName evidence="10">Cell wall polymerase</fullName>
    </alternativeName>
    <alternativeName>
        <fullName evidence="9">Peptidoglycan polymerase</fullName>
    </alternativeName>
</protein>
<dbReference type="RefSeq" id="WP_040590668.1">
    <property type="nucleotide sequence ID" value="NZ_GG770225.1"/>
</dbReference>
<keyword evidence="2" id="KW-0328">Glycosyltransferase</keyword>
<evidence type="ECO:0000256" key="1">
    <source>
        <dbReference type="ARBA" id="ARBA00004141"/>
    </source>
</evidence>
<dbReference type="GO" id="GO:0051301">
    <property type="term" value="P:cell division"/>
    <property type="evidence" value="ECO:0007669"/>
    <property type="project" value="InterPro"/>
</dbReference>
<evidence type="ECO:0000256" key="3">
    <source>
        <dbReference type="ARBA" id="ARBA00022679"/>
    </source>
</evidence>
<organism evidence="19 20">
    <name type="scientific">Scardovia inopinata F0304</name>
    <dbReference type="NCBI Taxonomy" id="641146"/>
    <lineage>
        <taxon>Bacteria</taxon>
        <taxon>Bacillati</taxon>
        <taxon>Actinomycetota</taxon>
        <taxon>Actinomycetes</taxon>
        <taxon>Bifidobacteriales</taxon>
        <taxon>Bifidobacteriaceae</taxon>
        <taxon>Scardovia</taxon>
    </lineage>
</organism>